<reference evidence="2" key="1">
    <citation type="submission" date="2025-08" db="UniProtKB">
        <authorList>
            <consortium name="RefSeq"/>
        </authorList>
    </citation>
    <scope>IDENTIFICATION</scope>
    <source>
        <tissue evidence="2">Leaves</tissue>
    </source>
</reference>
<dbReference type="OrthoDB" id="694638at2759"/>
<dbReference type="PIRSF" id="PIRSF031279">
    <property type="entry name" value="UCP031279"/>
    <property type="match status" value="1"/>
</dbReference>
<name>A0A2I4DSS4_JUGRE</name>
<dbReference type="AlphaFoldDB" id="A0A2I4DSS4"/>
<protein>
    <submittedName>
        <fullName evidence="2">Uncharacterized protein LOC108983115</fullName>
    </submittedName>
</protein>
<keyword evidence="1" id="KW-1185">Reference proteome</keyword>
<dbReference type="RefSeq" id="XP_018810200.1">
    <property type="nucleotide sequence ID" value="XM_018954655.1"/>
</dbReference>
<dbReference type="InterPro" id="IPR016972">
    <property type="entry name" value="UCP031279"/>
</dbReference>
<dbReference type="STRING" id="51240.A0A2I4DSS4"/>
<sequence length="172" mass="19013">MGRSKAKRHSKLMHFILSPVRILMKAAEFYVKSMDDCAGRVGYGGAVGYPAVHVTRLPKSFSVNSSKGSDDENVSQISRTVSKKSLENKVMSFDMQRQQEIRMSTMGAGTGNGMGIRSYSVGLGKIGRIDEDQPCCFDEDGVIVKADLYPRSRSYAVKRNIGVYRQGGLVRY</sequence>
<evidence type="ECO:0000313" key="1">
    <source>
        <dbReference type="Proteomes" id="UP000235220"/>
    </source>
</evidence>
<dbReference type="PANTHER" id="PTHR33526">
    <property type="entry name" value="OS07G0123800 PROTEIN"/>
    <property type="match status" value="1"/>
</dbReference>
<dbReference type="Gramene" id="Jr13_02400_p1">
    <property type="protein sequence ID" value="cds.Jr13_02400_p1"/>
    <property type="gene ID" value="Jr13_02400"/>
</dbReference>
<dbReference type="KEGG" id="jre:108983115"/>
<gene>
    <name evidence="2" type="primary">LOC108983115</name>
</gene>
<proteinExistence type="predicted"/>
<accession>A0A2I4DSS4</accession>
<evidence type="ECO:0000313" key="2">
    <source>
        <dbReference type="RefSeq" id="XP_018810200.1"/>
    </source>
</evidence>
<dbReference type="Proteomes" id="UP000235220">
    <property type="component" value="Chromosome 13"/>
</dbReference>
<dbReference type="PANTHER" id="PTHR33526:SF20">
    <property type="entry name" value="VQ DOMAIN-CONTAINING PROTEIN"/>
    <property type="match status" value="1"/>
</dbReference>
<organism evidence="1 2">
    <name type="scientific">Juglans regia</name>
    <name type="common">English walnut</name>
    <dbReference type="NCBI Taxonomy" id="51240"/>
    <lineage>
        <taxon>Eukaryota</taxon>
        <taxon>Viridiplantae</taxon>
        <taxon>Streptophyta</taxon>
        <taxon>Embryophyta</taxon>
        <taxon>Tracheophyta</taxon>
        <taxon>Spermatophyta</taxon>
        <taxon>Magnoliopsida</taxon>
        <taxon>eudicotyledons</taxon>
        <taxon>Gunneridae</taxon>
        <taxon>Pentapetalae</taxon>
        <taxon>rosids</taxon>
        <taxon>fabids</taxon>
        <taxon>Fagales</taxon>
        <taxon>Juglandaceae</taxon>
        <taxon>Juglans</taxon>
    </lineage>
</organism>
<dbReference type="GeneID" id="108983115"/>